<accession>A0ACC7N988</accession>
<name>A0ACC7N988_9BURK</name>
<protein>
    <submittedName>
        <fullName evidence="1">Phage major capsid protein</fullName>
    </submittedName>
</protein>
<keyword evidence="2" id="KW-1185">Reference proteome</keyword>
<reference evidence="1 2" key="1">
    <citation type="journal article" date="2024" name="Chem. Sci.">
        <title>Discovery of megapolipeptins by genome mining of a Burkholderiales bacteria collection.</title>
        <authorList>
            <person name="Paulo B.S."/>
            <person name="Recchia M.J.J."/>
            <person name="Lee S."/>
            <person name="Fergusson C.H."/>
            <person name="Romanowski S.B."/>
            <person name="Hernandez A."/>
            <person name="Krull N."/>
            <person name="Liu D.Y."/>
            <person name="Cavanagh H."/>
            <person name="Bos A."/>
            <person name="Gray C.A."/>
            <person name="Murphy B.T."/>
            <person name="Linington R.G."/>
            <person name="Eustaquio A.S."/>
        </authorList>
    </citation>
    <scope>NUCLEOTIDE SEQUENCE [LARGE SCALE GENOMIC DNA]</scope>
    <source>
        <strain evidence="1 2">RL18-126-BIB-B</strain>
    </source>
</reference>
<dbReference type="EMBL" id="JAQQDW010000017">
    <property type="protein sequence ID" value="MFM0104042.1"/>
    <property type="molecule type" value="Genomic_DNA"/>
</dbReference>
<gene>
    <name evidence="1" type="ORF">PQR01_11295</name>
</gene>
<proteinExistence type="predicted"/>
<dbReference type="Proteomes" id="UP001629235">
    <property type="component" value="Unassembled WGS sequence"/>
</dbReference>
<organism evidence="1 2">
    <name type="scientific">Paraburkholderia rhynchosiae</name>
    <dbReference type="NCBI Taxonomy" id="487049"/>
    <lineage>
        <taxon>Bacteria</taxon>
        <taxon>Pseudomonadati</taxon>
        <taxon>Pseudomonadota</taxon>
        <taxon>Betaproteobacteria</taxon>
        <taxon>Burkholderiales</taxon>
        <taxon>Burkholderiaceae</taxon>
        <taxon>Paraburkholderia</taxon>
    </lineage>
</organism>
<evidence type="ECO:0000313" key="1">
    <source>
        <dbReference type="EMBL" id="MFM0104042.1"/>
    </source>
</evidence>
<sequence>MPVSIQALRERRVSMSKELRNLVENHTGSAWGAEQQIKYDELARDIQSTDAEIARNQRVLDEASHEFGRVQNRADHSGLSTDEAHANVTMEKSIFNTWLREGQGALNEQQRQYVAQRAASVRNDMSTDVASGGYLVPTDFATQLIEALKAFGGMRAVATVIGTGTGQQIQWPTVDATAQEGEIVGQNTLVAAQDFAFGMKEINAYKFSSKSVAVPIELLQDSRIDLEGYIHTALATRIARITERKYILGTGTNEPQGALVAAPVGATAAHATDIQYDDLVELEHSVDPAYRSSPKVRWQFHDQTLKGLKKLKDGYGRPLWLPGVAVKEPDTILGYQYTINQYMPVAAANAKTVLFGDFTNYLIRDVMQVMLFRMTDSNFTMKGQVGFLAFYRGDAGSIDVGGAWKSLQQAAA</sequence>
<evidence type="ECO:0000313" key="2">
    <source>
        <dbReference type="Proteomes" id="UP001629235"/>
    </source>
</evidence>
<comment type="caution">
    <text evidence="1">The sequence shown here is derived from an EMBL/GenBank/DDBJ whole genome shotgun (WGS) entry which is preliminary data.</text>
</comment>